<dbReference type="Proteomes" id="UP001224775">
    <property type="component" value="Unassembled WGS sequence"/>
</dbReference>
<keyword evidence="5 7" id="KW-1133">Transmembrane helix</keyword>
<dbReference type="GO" id="GO:0016020">
    <property type="term" value="C:membrane"/>
    <property type="evidence" value="ECO:0007669"/>
    <property type="project" value="UniProtKB-SubCell"/>
</dbReference>
<feature type="transmembrane region" description="Helical" evidence="7">
    <location>
        <begin position="484"/>
        <end position="515"/>
    </location>
</feature>
<keyword evidence="9" id="KW-1185">Reference proteome</keyword>
<proteinExistence type="inferred from homology"/>
<comment type="caution">
    <text evidence="8">The sequence shown here is derived from an EMBL/GenBank/DDBJ whole genome shotgun (WGS) entry which is preliminary data.</text>
</comment>
<gene>
    <name evidence="8" type="ORF">QTG54_011611</name>
</gene>
<feature type="transmembrane region" description="Helical" evidence="7">
    <location>
        <begin position="444"/>
        <end position="464"/>
    </location>
</feature>
<organism evidence="8 9">
    <name type="scientific">Skeletonema marinoi</name>
    <dbReference type="NCBI Taxonomy" id="267567"/>
    <lineage>
        <taxon>Eukaryota</taxon>
        <taxon>Sar</taxon>
        <taxon>Stramenopiles</taxon>
        <taxon>Ochrophyta</taxon>
        <taxon>Bacillariophyta</taxon>
        <taxon>Coscinodiscophyceae</taxon>
        <taxon>Thalassiosirophycidae</taxon>
        <taxon>Thalassiosirales</taxon>
        <taxon>Skeletonemataceae</taxon>
        <taxon>Skeletonema</taxon>
        <taxon>Skeletonema marinoi-dohrnii complex</taxon>
    </lineage>
</organism>
<evidence type="ECO:0000256" key="5">
    <source>
        <dbReference type="ARBA" id="ARBA00022989"/>
    </source>
</evidence>
<dbReference type="PANTHER" id="PTHR11101:SF80">
    <property type="entry name" value="PHOSPHATE TRANSPORTER"/>
    <property type="match status" value="1"/>
</dbReference>
<evidence type="ECO:0000256" key="3">
    <source>
        <dbReference type="ARBA" id="ARBA00022592"/>
    </source>
</evidence>
<feature type="transmembrane region" description="Helical" evidence="7">
    <location>
        <begin position="155"/>
        <end position="182"/>
    </location>
</feature>
<feature type="transmembrane region" description="Helical" evidence="7">
    <location>
        <begin position="125"/>
        <end position="143"/>
    </location>
</feature>
<dbReference type="AlphaFoldDB" id="A0AAD8Y280"/>
<comment type="subcellular location">
    <subcellularLocation>
        <location evidence="1 7">Membrane</location>
        <topology evidence="1 7">Multi-pass membrane protein</topology>
    </subcellularLocation>
</comment>
<dbReference type="Pfam" id="PF01384">
    <property type="entry name" value="PHO4"/>
    <property type="match status" value="1"/>
</dbReference>
<feature type="transmembrane region" description="Helical" evidence="7">
    <location>
        <begin position="202"/>
        <end position="220"/>
    </location>
</feature>
<evidence type="ECO:0000256" key="4">
    <source>
        <dbReference type="ARBA" id="ARBA00022692"/>
    </source>
</evidence>
<dbReference type="PANTHER" id="PTHR11101">
    <property type="entry name" value="PHOSPHATE TRANSPORTER"/>
    <property type="match status" value="1"/>
</dbReference>
<keyword evidence="6 7" id="KW-0472">Membrane</keyword>
<evidence type="ECO:0000256" key="7">
    <source>
        <dbReference type="RuleBase" id="RU363058"/>
    </source>
</evidence>
<evidence type="ECO:0000256" key="1">
    <source>
        <dbReference type="ARBA" id="ARBA00004141"/>
    </source>
</evidence>
<evidence type="ECO:0000256" key="2">
    <source>
        <dbReference type="ARBA" id="ARBA00022448"/>
    </source>
</evidence>
<keyword evidence="2 7" id="KW-0813">Transport</keyword>
<accession>A0AAD8Y280</accession>
<feature type="transmembrane region" description="Helical" evidence="7">
    <location>
        <begin position="97"/>
        <end position="119"/>
    </location>
</feature>
<keyword evidence="4 7" id="KW-0812">Transmembrane</keyword>
<dbReference type="InterPro" id="IPR001204">
    <property type="entry name" value="Phos_transporter"/>
</dbReference>
<comment type="function">
    <text evidence="7">Sodium-phosphate symporter.</text>
</comment>
<evidence type="ECO:0000313" key="9">
    <source>
        <dbReference type="Proteomes" id="UP001224775"/>
    </source>
</evidence>
<feature type="transmembrane region" description="Helical" evidence="7">
    <location>
        <begin position="58"/>
        <end position="77"/>
    </location>
</feature>
<feature type="transmembrane region" description="Helical" evidence="7">
    <location>
        <begin position="527"/>
        <end position="549"/>
    </location>
</feature>
<dbReference type="EMBL" id="JATAAI010000023">
    <property type="protein sequence ID" value="KAK1737839.1"/>
    <property type="molecule type" value="Genomic_DNA"/>
</dbReference>
<name>A0AAD8Y280_9STRA</name>
<sequence length="561" mass="61528">MSLNDDNDILLLRPPLSEDYNLLFSCPFPRHFSGIGANDVANAFATSVASKSVSLPQAVAIASIFEFCGVLFLGASVTSTVRGKIFNTSDYEDMPEVVMLGMFTSLVSASFMMMIATYMGMPVSTTHTVIGCIIGFASAANGIQSVNWDETKNIFISWIASPILTGIAAFCIYGFILNLFFILNKGTQNFEYFQENVYDNRWVVPTSFGVGLLFGLVWLWPFGPWVKRRMEAKRAATQQETTDQIQSSSPQSAAVHPLSSLHSIGSSSIGSRREIQGEQIAEYDPEEGSIKLAMDRSVKSVKLIIDSERMSEESTEHATNLIEGSIKSVKSLAQLIVEETTTVKRRKAKKSRILVRFAEATFRQNLEEQSFQESRATQEIWQNSSQYDSDVEHLFTYVQVFTASLSSFAHGANDIANAVAPLAAIIDIYQTGEINPEAPVQRWILAYGGVALVLGLLLYGYKVIKTIGYKLTAISPTRGSSASLAASLLVVTASYIGIPVSTTQCIVGAVAGIGLVEGKKNVQWWQLFKVCISWVVVFFVACLISALLFSMCYYSPSMMTV</sequence>
<evidence type="ECO:0000313" key="8">
    <source>
        <dbReference type="EMBL" id="KAK1737839.1"/>
    </source>
</evidence>
<dbReference type="GO" id="GO:0035435">
    <property type="term" value="P:phosphate ion transmembrane transport"/>
    <property type="evidence" value="ECO:0007669"/>
    <property type="project" value="TreeGrafter"/>
</dbReference>
<keyword evidence="3 7" id="KW-0592">Phosphate transport</keyword>
<reference evidence="8" key="1">
    <citation type="submission" date="2023-06" db="EMBL/GenBank/DDBJ databases">
        <title>Survivors Of The Sea: Transcriptome response of Skeletonema marinoi to long-term dormancy.</title>
        <authorList>
            <person name="Pinder M.I.M."/>
            <person name="Kourtchenko O."/>
            <person name="Robertson E.K."/>
            <person name="Larsson T."/>
            <person name="Maumus F."/>
            <person name="Osuna-Cruz C.M."/>
            <person name="Vancaester E."/>
            <person name="Stenow R."/>
            <person name="Vandepoele K."/>
            <person name="Ploug H."/>
            <person name="Bruchert V."/>
            <person name="Godhe A."/>
            <person name="Topel M."/>
        </authorList>
    </citation>
    <scope>NUCLEOTIDE SEQUENCE</scope>
    <source>
        <strain evidence="8">R05AC</strain>
    </source>
</reference>
<evidence type="ECO:0000256" key="6">
    <source>
        <dbReference type="ARBA" id="ARBA00023136"/>
    </source>
</evidence>
<dbReference type="GO" id="GO:0005315">
    <property type="term" value="F:phosphate transmembrane transporter activity"/>
    <property type="evidence" value="ECO:0007669"/>
    <property type="project" value="InterPro"/>
</dbReference>
<comment type="similarity">
    <text evidence="7">Belongs to the inorganic phosphate transporter (PiT) (TC 2.A.20) family.</text>
</comment>
<protein>
    <recommendedName>
        <fullName evidence="7">Phosphate transporter</fullName>
    </recommendedName>
</protein>